<gene>
    <name evidence="3" type="ORF">CBF31_03340</name>
</gene>
<dbReference type="Pfam" id="PF07319">
    <property type="entry name" value="DnaI_N"/>
    <property type="match status" value="1"/>
</dbReference>
<dbReference type="EMBL" id="NGJY01000001">
    <property type="protein sequence ID" value="RSU05065.1"/>
    <property type="molecule type" value="Genomic_DNA"/>
</dbReference>
<feature type="domain" description="IstB-like ATP-binding" evidence="1">
    <location>
        <begin position="101"/>
        <end position="308"/>
    </location>
</feature>
<dbReference type="InterPro" id="IPR002611">
    <property type="entry name" value="IstB_ATP-bd"/>
</dbReference>
<comment type="caution">
    <text evidence="3">The sequence shown here is derived from an EMBL/GenBank/DDBJ whole genome shotgun (WGS) entry which is preliminary data.</text>
</comment>
<evidence type="ECO:0000259" key="1">
    <source>
        <dbReference type="Pfam" id="PF01695"/>
    </source>
</evidence>
<protein>
    <submittedName>
        <fullName evidence="3">Primosomal protein DnaI</fullName>
    </submittedName>
</protein>
<reference evidence="3 4" key="1">
    <citation type="submission" date="2017-05" db="EMBL/GenBank/DDBJ databases">
        <title>Vagococcus spp. assemblies.</title>
        <authorList>
            <person name="Gulvik C.A."/>
        </authorList>
    </citation>
    <scope>NUCLEOTIDE SEQUENCE [LARGE SCALE GENOMIC DNA]</scope>
    <source>
        <strain evidence="3 4">CCUG 41755</strain>
    </source>
</reference>
<dbReference type="Proteomes" id="UP000287101">
    <property type="component" value="Unassembled WGS sequence"/>
</dbReference>
<dbReference type="Gene3D" id="3.40.50.300">
    <property type="entry name" value="P-loop containing nucleotide triphosphate hydrolases"/>
    <property type="match status" value="1"/>
</dbReference>
<dbReference type="RefSeq" id="WP_126830952.1">
    <property type="nucleotide sequence ID" value="NZ_CBCRYB010000007.1"/>
</dbReference>
<dbReference type="InterPro" id="IPR009928">
    <property type="entry name" value="DnaI_N"/>
</dbReference>
<dbReference type="PANTHER" id="PTHR30050">
    <property type="entry name" value="CHROMOSOMAL REPLICATION INITIATOR PROTEIN DNAA"/>
    <property type="match status" value="1"/>
</dbReference>
<evidence type="ECO:0000313" key="4">
    <source>
        <dbReference type="Proteomes" id="UP000287101"/>
    </source>
</evidence>
<proteinExistence type="predicted"/>
<dbReference type="GO" id="GO:0006260">
    <property type="term" value="P:DNA replication"/>
    <property type="evidence" value="ECO:0007669"/>
    <property type="project" value="TreeGrafter"/>
</dbReference>
<dbReference type="NCBIfam" id="NF006505">
    <property type="entry name" value="PRK08939.1"/>
    <property type="match status" value="1"/>
</dbReference>
<evidence type="ECO:0000313" key="3">
    <source>
        <dbReference type="EMBL" id="RSU05065.1"/>
    </source>
</evidence>
<organism evidence="3 4">
    <name type="scientific">Vagococcus fessus</name>
    <dbReference type="NCBI Taxonomy" id="120370"/>
    <lineage>
        <taxon>Bacteria</taxon>
        <taxon>Bacillati</taxon>
        <taxon>Bacillota</taxon>
        <taxon>Bacilli</taxon>
        <taxon>Lactobacillales</taxon>
        <taxon>Enterococcaceae</taxon>
        <taxon>Vagococcus</taxon>
    </lineage>
</organism>
<sequence length="310" mass="35957">MENVGDEMVKVMAKNDRIEEFNKLVREVMQDSDVQAFIAENREKLTDDDISKSYAKLYEFVREKRKFKLNDPTMIAPGYEPKLVINYHSIDVIYEETEELLAKKAEEKLRRRVKSVGVSKDVREAKLENYIRTQEREQALRAALLFIDSYTENPKDFHQGMYLQGSFGVGKTYLLGIIANELAEYGIDSSLVHYPTLLDEMKRSFKDNSTGEKIDAIKKVPVLMLDDIGAEAMTSWGRDDVLGVILQYRMQEQLPTFFSSNLSMNELENEHFTVSQKGEVEPMKAKRIMQRIRYLAKEVELIGEDRRLNN</sequence>
<dbReference type="Pfam" id="PF01695">
    <property type="entry name" value="IstB_IS21"/>
    <property type="match status" value="1"/>
</dbReference>
<dbReference type="AlphaFoldDB" id="A0A430ACW5"/>
<accession>A0A430ACW5</accession>
<dbReference type="SUPFAM" id="SSF52540">
    <property type="entry name" value="P-loop containing nucleoside triphosphate hydrolases"/>
    <property type="match status" value="1"/>
</dbReference>
<dbReference type="PANTHER" id="PTHR30050:SF8">
    <property type="entry name" value="PRIMOSOMAL PROTEIN DNAI"/>
    <property type="match status" value="1"/>
</dbReference>
<keyword evidence="4" id="KW-1185">Reference proteome</keyword>
<dbReference type="OrthoDB" id="61127at2"/>
<dbReference type="InterPro" id="IPR027417">
    <property type="entry name" value="P-loop_NTPase"/>
</dbReference>
<evidence type="ECO:0000259" key="2">
    <source>
        <dbReference type="Pfam" id="PF07319"/>
    </source>
</evidence>
<dbReference type="GO" id="GO:0005524">
    <property type="term" value="F:ATP binding"/>
    <property type="evidence" value="ECO:0007669"/>
    <property type="project" value="InterPro"/>
</dbReference>
<dbReference type="CDD" id="cd00009">
    <property type="entry name" value="AAA"/>
    <property type="match status" value="1"/>
</dbReference>
<feature type="domain" description="Primosomal DnaI N-terminal" evidence="2">
    <location>
        <begin position="1"/>
        <end position="94"/>
    </location>
</feature>
<name>A0A430ACW5_9ENTE</name>